<dbReference type="AlphaFoldDB" id="A0A975SKG6"/>
<dbReference type="InterPro" id="IPR050832">
    <property type="entry name" value="Bact_Acetyltransf"/>
</dbReference>
<dbReference type="KEGG" id="aiq:Azoinq_08695"/>
<dbReference type="Proteomes" id="UP000683428">
    <property type="component" value="Chromosome"/>
</dbReference>
<dbReference type="Pfam" id="PF13508">
    <property type="entry name" value="Acetyltransf_7"/>
    <property type="match status" value="1"/>
</dbReference>
<name>A0A975SKG6_9RHOO</name>
<sequence>MTFQTRPLAPEDLPTICAFPQSQEELFFLFPRGRYPLTPDQLAEAVAPRRDATVVTEAGRVLAFADFYRWAPGGDWAVGHVVVAPEARGRGVGRHLMAAMGERARAGHQARALTVSCFQGNGAGLLFYHHLGFVPYGLEERQDWFGYPMALIHLRLNL</sequence>
<dbReference type="PANTHER" id="PTHR43877">
    <property type="entry name" value="AMINOALKYLPHOSPHONATE N-ACETYLTRANSFERASE-RELATED-RELATED"/>
    <property type="match status" value="1"/>
</dbReference>
<organism evidence="4 5">
    <name type="scientific">Azospira inquinata</name>
    <dbReference type="NCBI Taxonomy" id="2785627"/>
    <lineage>
        <taxon>Bacteria</taxon>
        <taxon>Pseudomonadati</taxon>
        <taxon>Pseudomonadota</taxon>
        <taxon>Betaproteobacteria</taxon>
        <taxon>Rhodocyclales</taxon>
        <taxon>Rhodocyclaceae</taxon>
        <taxon>Azospira</taxon>
    </lineage>
</organism>
<feature type="domain" description="N-acetyltransferase" evidence="3">
    <location>
        <begin position="3"/>
        <end position="154"/>
    </location>
</feature>
<dbReference type="RefSeq" id="WP_216129958.1">
    <property type="nucleotide sequence ID" value="NZ_CP064782.1"/>
</dbReference>
<gene>
    <name evidence="4" type="ORF">Azoinq_08695</name>
</gene>
<reference evidence="4" key="1">
    <citation type="submission" date="2020-11" db="EMBL/GenBank/DDBJ databases">
        <title>Azospira inquinata sp. nov.</title>
        <authorList>
            <person name="Moe W.M."/>
            <person name="Mikes M.C."/>
        </authorList>
    </citation>
    <scope>NUCLEOTIDE SEQUENCE</scope>
    <source>
        <strain evidence="4">Azo-3</strain>
    </source>
</reference>
<keyword evidence="1" id="KW-0808">Transferase</keyword>
<evidence type="ECO:0000259" key="3">
    <source>
        <dbReference type="PROSITE" id="PS51186"/>
    </source>
</evidence>
<evidence type="ECO:0000313" key="5">
    <source>
        <dbReference type="Proteomes" id="UP000683428"/>
    </source>
</evidence>
<evidence type="ECO:0000313" key="4">
    <source>
        <dbReference type="EMBL" id="QWT47952.1"/>
    </source>
</evidence>
<proteinExistence type="predicted"/>
<accession>A0A975SKG6</accession>
<keyword evidence="2" id="KW-0012">Acyltransferase</keyword>
<dbReference type="InterPro" id="IPR000182">
    <property type="entry name" value="GNAT_dom"/>
</dbReference>
<evidence type="ECO:0000256" key="1">
    <source>
        <dbReference type="ARBA" id="ARBA00022679"/>
    </source>
</evidence>
<dbReference type="CDD" id="cd04301">
    <property type="entry name" value="NAT_SF"/>
    <property type="match status" value="1"/>
</dbReference>
<dbReference type="PROSITE" id="PS51186">
    <property type="entry name" value="GNAT"/>
    <property type="match status" value="1"/>
</dbReference>
<dbReference type="PANTHER" id="PTHR43877:SF2">
    <property type="entry name" value="AMINOALKYLPHOSPHONATE N-ACETYLTRANSFERASE-RELATED"/>
    <property type="match status" value="1"/>
</dbReference>
<dbReference type="EMBL" id="CP064782">
    <property type="protein sequence ID" value="QWT47952.1"/>
    <property type="molecule type" value="Genomic_DNA"/>
</dbReference>
<dbReference type="GO" id="GO:0016747">
    <property type="term" value="F:acyltransferase activity, transferring groups other than amino-acyl groups"/>
    <property type="evidence" value="ECO:0007669"/>
    <property type="project" value="InterPro"/>
</dbReference>
<keyword evidence="5" id="KW-1185">Reference proteome</keyword>
<protein>
    <submittedName>
        <fullName evidence="4">GNAT family N-acetyltransferase</fullName>
    </submittedName>
</protein>
<evidence type="ECO:0000256" key="2">
    <source>
        <dbReference type="ARBA" id="ARBA00023315"/>
    </source>
</evidence>